<dbReference type="Proteomes" id="UP000235145">
    <property type="component" value="Unassembled WGS sequence"/>
</dbReference>
<sequence length="117" mass="13577">MLKEGQRPKNKMSSSDDEMTSTYYTSFQEYAYGERNSVPSPVRDHFRRQDESSSSMSSSGRSHGRGGRSGKPRLKEVLKRLHALEQHVFVEEVDNEDLWKNISFEEPAVFQTNFVER</sequence>
<feature type="compositionally biased region" description="Basic residues" evidence="1">
    <location>
        <begin position="62"/>
        <end position="72"/>
    </location>
</feature>
<dbReference type="AlphaFoldDB" id="A0A9R1V641"/>
<feature type="region of interest" description="Disordered" evidence="1">
    <location>
        <begin position="34"/>
        <end position="74"/>
    </location>
</feature>
<accession>A0A9R1V641</accession>
<evidence type="ECO:0000256" key="1">
    <source>
        <dbReference type="SAM" id="MobiDB-lite"/>
    </source>
</evidence>
<name>A0A9R1V641_LACSA</name>
<feature type="compositionally biased region" description="Low complexity" evidence="1">
    <location>
        <begin position="52"/>
        <end position="61"/>
    </location>
</feature>
<proteinExistence type="predicted"/>
<dbReference type="EMBL" id="NBSK02000006">
    <property type="protein sequence ID" value="KAJ0198911.1"/>
    <property type="molecule type" value="Genomic_DNA"/>
</dbReference>
<protein>
    <submittedName>
        <fullName evidence="2">Uncharacterized protein</fullName>
    </submittedName>
</protein>
<evidence type="ECO:0000313" key="3">
    <source>
        <dbReference type="Proteomes" id="UP000235145"/>
    </source>
</evidence>
<organism evidence="2 3">
    <name type="scientific">Lactuca sativa</name>
    <name type="common">Garden lettuce</name>
    <dbReference type="NCBI Taxonomy" id="4236"/>
    <lineage>
        <taxon>Eukaryota</taxon>
        <taxon>Viridiplantae</taxon>
        <taxon>Streptophyta</taxon>
        <taxon>Embryophyta</taxon>
        <taxon>Tracheophyta</taxon>
        <taxon>Spermatophyta</taxon>
        <taxon>Magnoliopsida</taxon>
        <taxon>eudicotyledons</taxon>
        <taxon>Gunneridae</taxon>
        <taxon>Pentapetalae</taxon>
        <taxon>asterids</taxon>
        <taxon>campanulids</taxon>
        <taxon>Asterales</taxon>
        <taxon>Asteraceae</taxon>
        <taxon>Cichorioideae</taxon>
        <taxon>Cichorieae</taxon>
        <taxon>Lactucinae</taxon>
        <taxon>Lactuca</taxon>
    </lineage>
</organism>
<evidence type="ECO:0000313" key="2">
    <source>
        <dbReference type="EMBL" id="KAJ0198911.1"/>
    </source>
</evidence>
<keyword evidence="3" id="KW-1185">Reference proteome</keyword>
<reference evidence="2 3" key="1">
    <citation type="journal article" date="2017" name="Nat. Commun.">
        <title>Genome assembly with in vitro proximity ligation data and whole-genome triplication in lettuce.</title>
        <authorList>
            <person name="Reyes-Chin-Wo S."/>
            <person name="Wang Z."/>
            <person name="Yang X."/>
            <person name="Kozik A."/>
            <person name="Arikit S."/>
            <person name="Song C."/>
            <person name="Xia L."/>
            <person name="Froenicke L."/>
            <person name="Lavelle D.O."/>
            <person name="Truco M.J."/>
            <person name="Xia R."/>
            <person name="Zhu S."/>
            <person name="Xu C."/>
            <person name="Xu H."/>
            <person name="Xu X."/>
            <person name="Cox K."/>
            <person name="Korf I."/>
            <person name="Meyers B.C."/>
            <person name="Michelmore R.W."/>
        </authorList>
    </citation>
    <scope>NUCLEOTIDE SEQUENCE [LARGE SCALE GENOMIC DNA]</scope>
    <source>
        <strain evidence="3">cv. Salinas</strain>
        <tissue evidence="2">Seedlings</tissue>
    </source>
</reference>
<gene>
    <name evidence="2" type="ORF">LSAT_V11C600324790</name>
</gene>
<feature type="region of interest" description="Disordered" evidence="1">
    <location>
        <begin position="1"/>
        <end position="20"/>
    </location>
</feature>
<comment type="caution">
    <text evidence="2">The sequence shown here is derived from an EMBL/GenBank/DDBJ whole genome shotgun (WGS) entry which is preliminary data.</text>
</comment>
<feature type="compositionally biased region" description="Basic and acidic residues" evidence="1">
    <location>
        <begin position="42"/>
        <end position="51"/>
    </location>
</feature>